<feature type="compositionally biased region" description="Basic and acidic residues" evidence="1">
    <location>
        <begin position="141"/>
        <end position="155"/>
    </location>
</feature>
<accession>A0A0D1XNC7</accession>
<feature type="region of interest" description="Disordered" evidence="1">
    <location>
        <begin position="139"/>
        <end position="165"/>
    </location>
</feature>
<reference evidence="2 3" key="1">
    <citation type="submission" date="2015-01" db="EMBL/GenBank/DDBJ databases">
        <title>The Genome Sequence of Exophiala mesophila CBS40295.</title>
        <authorList>
            <consortium name="The Broad Institute Genomics Platform"/>
            <person name="Cuomo C."/>
            <person name="de Hoog S."/>
            <person name="Gorbushina A."/>
            <person name="Stielow B."/>
            <person name="Teixiera M."/>
            <person name="Abouelleil A."/>
            <person name="Chapman S.B."/>
            <person name="Priest M."/>
            <person name="Young S.K."/>
            <person name="Wortman J."/>
            <person name="Nusbaum C."/>
            <person name="Birren B."/>
        </authorList>
    </citation>
    <scope>NUCLEOTIDE SEQUENCE [LARGE SCALE GENOMIC DNA]</scope>
    <source>
        <strain evidence="2 3">CBS 40295</strain>
    </source>
</reference>
<sequence>MATPGVFHEYMDLESASILPLGPLITHDQFENTNARQLPPTTMVAPPRNSLSNSHPMNNAVFAVELLNSLTYFSYANTSERALAHDVAVRLTDALIASGWLEDADHSTLWIRGSGSGAEIRRNLILADRLNKLQIQSDQMNAREGETAKARHHETSFQLHPHACL</sequence>
<evidence type="ECO:0000313" key="2">
    <source>
        <dbReference type="EMBL" id="KIV89621.1"/>
    </source>
</evidence>
<dbReference type="GeneID" id="27324852"/>
<evidence type="ECO:0000313" key="3">
    <source>
        <dbReference type="Proteomes" id="UP000054302"/>
    </source>
</evidence>
<organism evidence="2 3">
    <name type="scientific">Exophiala mesophila</name>
    <name type="common">Black yeast-like fungus</name>
    <dbReference type="NCBI Taxonomy" id="212818"/>
    <lineage>
        <taxon>Eukaryota</taxon>
        <taxon>Fungi</taxon>
        <taxon>Dikarya</taxon>
        <taxon>Ascomycota</taxon>
        <taxon>Pezizomycotina</taxon>
        <taxon>Eurotiomycetes</taxon>
        <taxon>Chaetothyriomycetidae</taxon>
        <taxon>Chaetothyriales</taxon>
        <taxon>Herpotrichiellaceae</taxon>
        <taxon>Exophiala</taxon>
    </lineage>
</organism>
<name>A0A0D1XNC7_EXOME</name>
<dbReference type="VEuPathDB" id="FungiDB:PV10_07007"/>
<dbReference type="AlphaFoldDB" id="A0A0D1XNC7"/>
<dbReference type="RefSeq" id="XP_016221195.1">
    <property type="nucleotide sequence ID" value="XM_016371863.1"/>
</dbReference>
<proteinExistence type="predicted"/>
<keyword evidence="3" id="KW-1185">Reference proteome</keyword>
<dbReference type="HOGENOM" id="CLU_1610763_0_0_1"/>
<protein>
    <submittedName>
        <fullName evidence="2">Uncharacterized protein</fullName>
    </submittedName>
</protein>
<evidence type="ECO:0000256" key="1">
    <source>
        <dbReference type="SAM" id="MobiDB-lite"/>
    </source>
</evidence>
<dbReference type="Proteomes" id="UP000054302">
    <property type="component" value="Unassembled WGS sequence"/>
</dbReference>
<dbReference type="OrthoDB" id="10331806at2759"/>
<gene>
    <name evidence="2" type="ORF">PV10_07007</name>
</gene>
<dbReference type="EMBL" id="KN847524">
    <property type="protein sequence ID" value="KIV89621.1"/>
    <property type="molecule type" value="Genomic_DNA"/>
</dbReference>